<sequence length="20" mass="2256">MVMMGKCVTATRQQGRAQRC</sequence>
<proteinExistence type="predicted"/>
<dbReference type="EMBL" id="GBXM01047533">
    <property type="protein sequence ID" value="JAH61044.1"/>
    <property type="molecule type" value="Transcribed_RNA"/>
</dbReference>
<organism evidence="1">
    <name type="scientific">Anguilla anguilla</name>
    <name type="common">European freshwater eel</name>
    <name type="synonym">Muraena anguilla</name>
    <dbReference type="NCBI Taxonomy" id="7936"/>
    <lineage>
        <taxon>Eukaryota</taxon>
        <taxon>Metazoa</taxon>
        <taxon>Chordata</taxon>
        <taxon>Craniata</taxon>
        <taxon>Vertebrata</taxon>
        <taxon>Euteleostomi</taxon>
        <taxon>Actinopterygii</taxon>
        <taxon>Neopterygii</taxon>
        <taxon>Teleostei</taxon>
        <taxon>Anguilliformes</taxon>
        <taxon>Anguillidae</taxon>
        <taxon>Anguilla</taxon>
    </lineage>
</organism>
<protein>
    <submittedName>
        <fullName evidence="1">Uncharacterized protein</fullName>
    </submittedName>
</protein>
<reference evidence="1" key="2">
    <citation type="journal article" date="2015" name="Fish Shellfish Immunol.">
        <title>Early steps in the European eel (Anguilla anguilla)-Vibrio vulnificus interaction in the gills: Role of the RtxA13 toxin.</title>
        <authorList>
            <person name="Callol A."/>
            <person name="Pajuelo D."/>
            <person name="Ebbesson L."/>
            <person name="Teles M."/>
            <person name="MacKenzie S."/>
            <person name="Amaro C."/>
        </authorList>
    </citation>
    <scope>NUCLEOTIDE SEQUENCE</scope>
</reference>
<accession>A0A0E9U548</accession>
<evidence type="ECO:0000313" key="1">
    <source>
        <dbReference type="EMBL" id="JAH61044.1"/>
    </source>
</evidence>
<dbReference type="AlphaFoldDB" id="A0A0E9U548"/>
<reference evidence="1" key="1">
    <citation type="submission" date="2014-11" db="EMBL/GenBank/DDBJ databases">
        <authorList>
            <person name="Amaro Gonzalez C."/>
        </authorList>
    </citation>
    <scope>NUCLEOTIDE SEQUENCE</scope>
</reference>
<name>A0A0E9U548_ANGAN</name>